<dbReference type="GO" id="GO:0008270">
    <property type="term" value="F:zinc ion binding"/>
    <property type="evidence" value="ECO:0007669"/>
    <property type="project" value="UniProtKB-KW"/>
</dbReference>
<dbReference type="PANTHER" id="PTHR15933">
    <property type="entry name" value="PROTEIN CBG16327"/>
    <property type="match status" value="1"/>
</dbReference>
<reference evidence="6 7" key="1">
    <citation type="journal article" date="2024" name="BMC Genomics">
        <title>Genome assembly of redclaw crayfish (Cherax quadricarinatus) provides insights into its immune adaptation and hypoxia tolerance.</title>
        <authorList>
            <person name="Liu Z."/>
            <person name="Zheng J."/>
            <person name="Li H."/>
            <person name="Fang K."/>
            <person name="Wang S."/>
            <person name="He J."/>
            <person name="Zhou D."/>
            <person name="Weng S."/>
            <person name="Chi M."/>
            <person name="Gu Z."/>
            <person name="He J."/>
            <person name="Li F."/>
            <person name="Wang M."/>
        </authorList>
    </citation>
    <scope>NUCLEOTIDE SEQUENCE [LARGE SCALE GENOMIC DNA]</scope>
    <source>
        <strain evidence="6">ZL_2023a</strain>
    </source>
</reference>
<feature type="domain" description="F-box" evidence="5">
    <location>
        <begin position="435"/>
        <end position="489"/>
    </location>
</feature>
<evidence type="ECO:0000256" key="2">
    <source>
        <dbReference type="ARBA" id="ARBA00022771"/>
    </source>
</evidence>
<name>A0AAW0VZX9_CHEQU</name>
<comment type="caution">
    <text evidence="6">The sequence shown here is derived from an EMBL/GenBank/DDBJ whole genome shotgun (WGS) entry which is preliminary data.</text>
</comment>
<keyword evidence="7" id="KW-1185">Reference proteome</keyword>
<dbReference type="InterPro" id="IPR001810">
    <property type="entry name" value="F-box_dom"/>
</dbReference>
<dbReference type="PROSITE" id="PS50181">
    <property type="entry name" value="FBOX"/>
    <property type="match status" value="1"/>
</dbReference>
<dbReference type="SUPFAM" id="SSF49599">
    <property type="entry name" value="TRAF domain-like"/>
    <property type="match status" value="1"/>
</dbReference>
<dbReference type="EMBL" id="JARKIK010000092">
    <property type="protein sequence ID" value="KAK8722923.1"/>
    <property type="molecule type" value="Genomic_DNA"/>
</dbReference>
<dbReference type="AlphaFoldDB" id="A0AAW0VZX9"/>
<dbReference type="SUPFAM" id="SSF81383">
    <property type="entry name" value="F-box domain"/>
    <property type="match status" value="1"/>
</dbReference>
<keyword evidence="2" id="KW-0863">Zinc-finger</keyword>
<dbReference type="Proteomes" id="UP001445076">
    <property type="component" value="Unassembled WGS sequence"/>
</dbReference>
<evidence type="ECO:0000256" key="1">
    <source>
        <dbReference type="ARBA" id="ARBA00022723"/>
    </source>
</evidence>
<dbReference type="Pfam" id="PF15966">
    <property type="entry name" value="F-box_4"/>
    <property type="match status" value="1"/>
</dbReference>
<dbReference type="GO" id="GO:0061630">
    <property type="term" value="F:ubiquitin protein ligase activity"/>
    <property type="evidence" value="ECO:0007669"/>
    <property type="project" value="InterPro"/>
</dbReference>
<organism evidence="6 7">
    <name type="scientific">Cherax quadricarinatus</name>
    <name type="common">Australian red claw crayfish</name>
    <dbReference type="NCBI Taxonomy" id="27406"/>
    <lineage>
        <taxon>Eukaryota</taxon>
        <taxon>Metazoa</taxon>
        <taxon>Ecdysozoa</taxon>
        <taxon>Arthropoda</taxon>
        <taxon>Crustacea</taxon>
        <taxon>Multicrustacea</taxon>
        <taxon>Malacostraca</taxon>
        <taxon>Eumalacostraca</taxon>
        <taxon>Eucarida</taxon>
        <taxon>Decapoda</taxon>
        <taxon>Pleocyemata</taxon>
        <taxon>Astacidea</taxon>
        <taxon>Parastacoidea</taxon>
        <taxon>Parastacidae</taxon>
        <taxon>Cherax</taxon>
    </lineage>
</organism>
<dbReference type="InterPro" id="IPR031890">
    <property type="entry name" value="Fbxo30/Fbxo40"/>
</dbReference>
<sequence length="563" mass="65305">MEEHRLICSHERVPCINAGYGCPHWMQRRFVAEHLPFCPASVIICNAEWNRWALGAKEREKVSMAKGLTALYDPTDLDMALALHDQELVNEMQKMPKKVRAALCNGITRRFPYLPLTLRGSRHETPNEHFKLHKMSRSATDEEEDDLTPGDTKRNSGQAANTANKDDISALCCLHGIFKDLCIFCRDDPDEPDFKMGKVWRERLSVKKPGEVRWVEEPRVEKIRKRNPFGVFAYKRYDESDEEEEGNTLDKMNFILDEQGRPIGKRPRFQTPPPAPLTCKGLTMELTLKHYSRHQTKPRLMFTFQCMQEVRRSEFSSHYQNVHSEIQEGLDGWLISRCPLHVFGCPYVYKRLHPGRTDGDVVYCHTLNAFGVRPKLEYEPASCGGVPRSRSPSVEKTGGALSQMRLSSVQKAMRSIPEHRRSGVRKTEEQYYASSINLTYLPIEVLQNIASYLDGFSLNNLSLTCRLMRDICLSLLSERGLVIIEWVRYIENDRARWREGRKRRFFSKSFEHVNYWGLKDSTHMANHLRDCPFNNRHISEKKFAYVQPRKDGTIQGNFRNCQV</sequence>
<evidence type="ECO:0000259" key="5">
    <source>
        <dbReference type="PROSITE" id="PS50181"/>
    </source>
</evidence>
<evidence type="ECO:0000313" key="6">
    <source>
        <dbReference type="EMBL" id="KAK8722923.1"/>
    </source>
</evidence>
<dbReference type="InterPro" id="IPR001293">
    <property type="entry name" value="Znf_TRAF"/>
</dbReference>
<dbReference type="InterPro" id="IPR036047">
    <property type="entry name" value="F-box-like_dom_sf"/>
</dbReference>
<dbReference type="Pfam" id="PF15965">
    <property type="entry name" value="zf-TRAF_2"/>
    <property type="match status" value="1"/>
</dbReference>
<evidence type="ECO:0000256" key="3">
    <source>
        <dbReference type="ARBA" id="ARBA00022833"/>
    </source>
</evidence>
<evidence type="ECO:0000256" key="4">
    <source>
        <dbReference type="SAM" id="MobiDB-lite"/>
    </source>
</evidence>
<feature type="region of interest" description="Disordered" evidence="4">
    <location>
        <begin position="134"/>
        <end position="161"/>
    </location>
</feature>
<keyword evidence="1" id="KW-0479">Metal-binding</keyword>
<accession>A0AAW0VZX9</accession>
<dbReference type="SMART" id="SM00256">
    <property type="entry name" value="FBOX"/>
    <property type="match status" value="1"/>
</dbReference>
<keyword evidence="3" id="KW-0862">Zinc</keyword>
<evidence type="ECO:0000313" key="7">
    <source>
        <dbReference type="Proteomes" id="UP001445076"/>
    </source>
</evidence>
<proteinExistence type="predicted"/>
<gene>
    <name evidence="6" type="ORF">OTU49_011946</name>
</gene>
<protein>
    <recommendedName>
        <fullName evidence="5">F-box domain-containing protein</fullName>
    </recommendedName>
</protein>
<dbReference type="PANTHER" id="PTHR15933:SF20">
    <property type="entry name" value="F-BOX DOMAIN-CONTAINING PROTEIN"/>
    <property type="match status" value="1"/>
</dbReference>